<accession>A0ACB8XLU5</accession>
<gene>
    <name evidence="1" type="ORF">L6452_42265</name>
</gene>
<proteinExistence type="predicted"/>
<name>A0ACB8XLU5_ARCLA</name>
<reference evidence="2" key="1">
    <citation type="journal article" date="2022" name="Mol. Ecol. Resour.">
        <title>The genomes of chicory, endive, great burdock and yacon provide insights into Asteraceae palaeo-polyploidization history and plant inulin production.</title>
        <authorList>
            <person name="Fan W."/>
            <person name="Wang S."/>
            <person name="Wang H."/>
            <person name="Wang A."/>
            <person name="Jiang F."/>
            <person name="Liu H."/>
            <person name="Zhao H."/>
            <person name="Xu D."/>
            <person name="Zhang Y."/>
        </authorList>
    </citation>
    <scope>NUCLEOTIDE SEQUENCE [LARGE SCALE GENOMIC DNA]</scope>
    <source>
        <strain evidence="2">cv. Niubang</strain>
    </source>
</reference>
<dbReference type="Proteomes" id="UP001055879">
    <property type="component" value="Linkage Group LG17"/>
</dbReference>
<organism evidence="1 2">
    <name type="scientific">Arctium lappa</name>
    <name type="common">Greater burdock</name>
    <name type="synonym">Lappa major</name>
    <dbReference type="NCBI Taxonomy" id="4217"/>
    <lineage>
        <taxon>Eukaryota</taxon>
        <taxon>Viridiplantae</taxon>
        <taxon>Streptophyta</taxon>
        <taxon>Embryophyta</taxon>
        <taxon>Tracheophyta</taxon>
        <taxon>Spermatophyta</taxon>
        <taxon>Magnoliopsida</taxon>
        <taxon>eudicotyledons</taxon>
        <taxon>Gunneridae</taxon>
        <taxon>Pentapetalae</taxon>
        <taxon>asterids</taxon>
        <taxon>campanulids</taxon>
        <taxon>Asterales</taxon>
        <taxon>Asteraceae</taxon>
        <taxon>Carduoideae</taxon>
        <taxon>Cardueae</taxon>
        <taxon>Arctiinae</taxon>
        <taxon>Arctium</taxon>
    </lineage>
</organism>
<keyword evidence="2" id="KW-1185">Reference proteome</keyword>
<evidence type="ECO:0000313" key="1">
    <source>
        <dbReference type="EMBL" id="KAI3667216.1"/>
    </source>
</evidence>
<evidence type="ECO:0000313" key="2">
    <source>
        <dbReference type="Proteomes" id="UP001055879"/>
    </source>
</evidence>
<reference evidence="1 2" key="2">
    <citation type="journal article" date="2022" name="Mol. Ecol. Resour.">
        <title>The genomes of chicory, endive, great burdock and yacon provide insights into Asteraceae paleo-polyploidization history and plant inulin production.</title>
        <authorList>
            <person name="Fan W."/>
            <person name="Wang S."/>
            <person name="Wang H."/>
            <person name="Wang A."/>
            <person name="Jiang F."/>
            <person name="Liu H."/>
            <person name="Zhao H."/>
            <person name="Xu D."/>
            <person name="Zhang Y."/>
        </authorList>
    </citation>
    <scope>NUCLEOTIDE SEQUENCE [LARGE SCALE GENOMIC DNA]</scope>
    <source>
        <strain evidence="2">cv. Niubang</strain>
    </source>
</reference>
<comment type="caution">
    <text evidence="1">The sequence shown here is derived from an EMBL/GenBank/DDBJ whole genome shotgun (WGS) entry which is preliminary data.</text>
</comment>
<sequence>MRLSLGRGLRGSRPTAAKDHSLAHSSHPIERPMKIEDHIKTLNSGGQYMNPSLGSVFDGGMVRQKLDRSQPAKAERCLTSSKSHTEVVASCGSTETTTSAA</sequence>
<protein>
    <submittedName>
        <fullName evidence="1">Uncharacterized protein</fullName>
    </submittedName>
</protein>
<dbReference type="EMBL" id="CM042063">
    <property type="protein sequence ID" value="KAI3667216.1"/>
    <property type="molecule type" value="Genomic_DNA"/>
</dbReference>